<evidence type="ECO:0000313" key="1">
    <source>
        <dbReference type="EMBL" id="TKZ16003.1"/>
    </source>
</evidence>
<accession>A0ABY2TLB3</accession>
<organism evidence="1 2">
    <name type="scientific">Brachyspira catarrhinii</name>
    <dbReference type="NCBI Taxonomy" id="2528966"/>
    <lineage>
        <taxon>Bacteria</taxon>
        <taxon>Pseudomonadati</taxon>
        <taxon>Spirochaetota</taxon>
        <taxon>Spirochaetia</taxon>
        <taxon>Brachyspirales</taxon>
        <taxon>Brachyspiraceae</taxon>
        <taxon>Brachyspira</taxon>
    </lineage>
</organism>
<comment type="caution">
    <text evidence="1">The sequence shown here is derived from an EMBL/GenBank/DDBJ whole genome shotgun (WGS) entry which is preliminary data.</text>
</comment>
<dbReference type="InterPro" id="IPR006944">
    <property type="entry name" value="Phage/GTA_portal"/>
</dbReference>
<protein>
    <submittedName>
        <fullName evidence="1">Phage portal protein</fullName>
    </submittedName>
</protein>
<gene>
    <name evidence="1" type="ORF">EZH24_13835</name>
</gene>
<evidence type="ECO:0000313" key="2">
    <source>
        <dbReference type="Proteomes" id="UP000310168"/>
    </source>
</evidence>
<name>A0ABY2TLB3_9SPIR</name>
<dbReference type="Pfam" id="PF04860">
    <property type="entry name" value="Phage_portal"/>
    <property type="match status" value="1"/>
</dbReference>
<reference evidence="1 2" key="1">
    <citation type="journal article" date="2019" name="Anaerobe">
        <title>Brachyspira catarrhinii sp. nov., an anaerobic intestinal spirochaete isolated from vervet monkeys may have been misidentified as Brachyspira aalborgi in previous studies.</title>
        <authorList>
            <person name="Phillips N.D."/>
            <person name="La T."/>
            <person name="Hampson D.J."/>
        </authorList>
    </citation>
    <scope>NUCLEOTIDE SEQUENCE [LARGE SCALE GENOMIC DNA]</scope>
    <source>
        <strain evidence="1 2">Z12</strain>
    </source>
</reference>
<keyword evidence="2" id="KW-1185">Reference proteome</keyword>
<dbReference type="RefSeq" id="WP_137999517.1">
    <property type="nucleotide sequence ID" value="NZ_SJDU01000929.1"/>
</dbReference>
<feature type="non-terminal residue" evidence="1">
    <location>
        <position position="1"/>
    </location>
</feature>
<proteinExistence type="predicted"/>
<dbReference type="EMBL" id="SJDU01000929">
    <property type="protein sequence ID" value="TKZ16003.1"/>
    <property type="molecule type" value="Genomic_DNA"/>
</dbReference>
<feature type="non-terminal residue" evidence="1">
    <location>
        <position position="81"/>
    </location>
</feature>
<dbReference type="Proteomes" id="UP000310168">
    <property type="component" value="Unassembled WGS sequence"/>
</dbReference>
<sequence>LNNLERKKYNIEFNLDGLLRGDTLTRQQANQIKLNNGVLTRNEWRILENLNEVDDEYGDEYFVSQQIRPIKTVYAERHLAE</sequence>